<dbReference type="AlphaFoldDB" id="A0A3L8DF44"/>
<protein>
    <recommendedName>
        <fullName evidence="6">Peptidase S1 domain-containing protein</fullName>
    </recommendedName>
</protein>
<reference evidence="7 8" key="1">
    <citation type="journal article" date="2018" name="Genome Res.">
        <title>The genomic architecture and molecular evolution of ant odorant receptors.</title>
        <authorList>
            <person name="McKenzie S.K."/>
            <person name="Kronauer D.J.C."/>
        </authorList>
    </citation>
    <scope>NUCLEOTIDE SEQUENCE [LARGE SCALE GENOMIC DNA]</scope>
    <source>
        <strain evidence="7">Clonal line C1</strain>
    </source>
</reference>
<dbReference type="InterPro" id="IPR051487">
    <property type="entry name" value="Ser/Thr_Proteases_Immune/Dev"/>
</dbReference>
<proteinExistence type="inferred from homology"/>
<feature type="signal peptide" evidence="5">
    <location>
        <begin position="1"/>
        <end position="16"/>
    </location>
</feature>
<evidence type="ECO:0000256" key="3">
    <source>
        <dbReference type="ARBA" id="ARBA00023180"/>
    </source>
</evidence>
<keyword evidence="3" id="KW-0325">Glycoprotein</keyword>
<evidence type="ECO:0000259" key="6">
    <source>
        <dbReference type="PROSITE" id="PS50240"/>
    </source>
</evidence>
<dbReference type="InterPro" id="IPR001314">
    <property type="entry name" value="Peptidase_S1A"/>
</dbReference>
<dbReference type="GO" id="GO:0004252">
    <property type="term" value="F:serine-type endopeptidase activity"/>
    <property type="evidence" value="ECO:0007669"/>
    <property type="project" value="InterPro"/>
</dbReference>
<dbReference type="PRINTS" id="PR00722">
    <property type="entry name" value="CHYMOTRYPSIN"/>
</dbReference>
<feature type="domain" description="Peptidase S1" evidence="6">
    <location>
        <begin position="113"/>
        <end position="367"/>
    </location>
</feature>
<gene>
    <name evidence="7" type="ORF">DMN91_009448</name>
</gene>
<accession>A0A3L8DF44</accession>
<evidence type="ECO:0000256" key="2">
    <source>
        <dbReference type="ARBA" id="ARBA00023157"/>
    </source>
</evidence>
<dbReference type="SMART" id="SM00020">
    <property type="entry name" value="Tryp_SPc"/>
    <property type="match status" value="1"/>
</dbReference>
<dbReference type="Proteomes" id="UP000279307">
    <property type="component" value="Chromosome 9"/>
</dbReference>
<dbReference type="PROSITE" id="PS50240">
    <property type="entry name" value="TRYPSIN_DOM"/>
    <property type="match status" value="1"/>
</dbReference>
<evidence type="ECO:0000256" key="1">
    <source>
        <dbReference type="ARBA" id="ARBA00022729"/>
    </source>
</evidence>
<dbReference type="Gene3D" id="2.40.10.10">
    <property type="entry name" value="Trypsin-like serine proteases"/>
    <property type="match status" value="1"/>
</dbReference>
<dbReference type="SUPFAM" id="SSF50494">
    <property type="entry name" value="Trypsin-like serine proteases"/>
    <property type="match status" value="1"/>
</dbReference>
<organism evidence="7 8">
    <name type="scientific">Ooceraea biroi</name>
    <name type="common">Clonal raider ant</name>
    <name type="synonym">Cerapachys biroi</name>
    <dbReference type="NCBI Taxonomy" id="2015173"/>
    <lineage>
        <taxon>Eukaryota</taxon>
        <taxon>Metazoa</taxon>
        <taxon>Ecdysozoa</taxon>
        <taxon>Arthropoda</taxon>
        <taxon>Hexapoda</taxon>
        <taxon>Insecta</taxon>
        <taxon>Pterygota</taxon>
        <taxon>Neoptera</taxon>
        <taxon>Endopterygota</taxon>
        <taxon>Hymenoptera</taxon>
        <taxon>Apocrita</taxon>
        <taxon>Aculeata</taxon>
        <taxon>Formicoidea</taxon>
        <taxon>Formicidae</taxon>
        <taxon>Dorylinae</taxon>
        <taxon>Ooceraea</taxon>
    </lineage>
</organism>
<dbReference type="Pfam" id="PF00089">
    <property type="entry name" value="Trypsin"/>
    <property type="match status" value="1"/>
</dbReference>
<comment type="similarity">
    <text evidence="4">Belongs to the peptidase S1 family. CLIP subfamily.</text>
</comment>
<keyword evidence="1 5" id="KW-0732">Signal</keyword>
<evidence type="ECO:0000256" key="4">
    <source>
        <dbReference type="ARBA" id="ARBA00024195"/>
    </source>
</evidence>
<dbReference type="PANTHER" id="PTHR24256">
    <property type="entry name" value="TRYPTASE-RELATED"/>
    <property type="match status" value="1"/>
</dbReference>
<dbReference type="InterPro" id="IPR001254">
    <property type="entry name" value="Trypsin_dom"/>
</dbReference>
<dbReference type="CDD" id="cd00190">
    <property type="entry name" value="Tryp_SPc"/>
    <property type="match status" value="1"/>
</dbReference>
<evidence type="ECO:0000256" key="5">
    <source>
        <dbReference type="SAM" id="SignalP"/>
    </source>
</evidence>
<dbReference type="InterPro" id="IPR009003">
    <property type="entry name" value="Peptidase_S1_PA"/>
</dbReference>
<comment type="caution">
    <text evidence="7">The sequence shown here is derived from an EMBL/GenBank/DDBJ whole genome shotgun (WGS) entry which is preliminary data.</text>
</comment>
<evidence type="ECO:0000313" key="8">
    <source>
        <dbReference type="Proteomes" id="UP000279307"/>
    </source>
</evidence>
<dbReference type="FunFam" id="2.40.10.10:FF:000028">
    <property type="entry name" value="Serine protease easter"/>
    <property type="match status" value="1"/>
</dbReference>
<feature type="chain" id="PRO_5018337395" description="Peptidase S1 domain-containing protein" evidence="5">
    <location>
        <begin position="17"/>
        <end position="367"/>
    </location>
</feature>
<sequence length="367" mass="40550">MHCHSLLLLLLPIATAELCEHPQYEYYVCQNNTLSCPSDQKCSYVEQCLAVASLMERNAIPAHRLRQAVCGYDQTRVKICCSIDDYSEQPTYVNSDASYPTQSSSNVQCGRSLIRDNVNALGSYPFVARIGFISKYLQKYFVSKSSLSDTVTGETKYSCNGVIVNERTVLTTATCALAKSDRCSVLIGEYNTESDPDCDKLFCGHQATSHDVSYVIKHPDYDVASFSNNVALLRLKKAIEYTATAQPICFIPEDRYVSLGSTCTVVGWGKLSGQKAQPTTQQSLQLRLVPKQQCSDYLSQGLSVELCAKGSCEPCTGYSGSPLLYKYADMYFLVGILSYGSSCDSSTVSPSAFVNVQRYTRWILENC</sequence>
<dbReference type="GO" id="GO:0006508">
    <property type="term" value="P:proteolysis"/>
    <property type="evidence" value="ECO:0007669"/>
    <property type="project" value="InterPro"/>
</dbReference>
<evidence type="ECO:0000313" key="7">
    <source>
        <dbReference type="EMBL" id="RLU19090.1"/>
    </source>
</evidence>
<dbReference type="InterPro" id="IPR043504">
    <property type="entry name" value="Peptidase_S1_PA_chymotrypsin"/>
</dbReference>
<dbReference type="EMBL" id="QOIP01000009">
    <property type="protein sequence ID" value="RLU19090.1"/>
    <property type="molecule type" value="Genomic_DNA"/>
</dbReference>
<dbReference type="OrthoDB" id="7726766at2759"/>
<name>A0A3L8DF44_OOCBI</name>
<keyword evidence="2" id="KW-1015">Disulfide bond</keyword>